<protein>
    <recommendedName>
        <fullName evidence="1">ParE-like toxin domain-containing protein</fullName>
    </recommendedName>
</protein>
<proteinExistence type="predicted"/>
<sequence>MLCQLNQQQARNNYELLKQNPHHPSLQFKSVKNGAFRSARVSLGYRALGVPVDQGVQWFWIGNHADYDKLLA</sequence>
<evidence type="ECO:0000259" key="1">
    <source>
        <dbReference type="Pfam" id="PF24732"/>
    </source>
</evidence>
<keyword evidence="3" id="KW-1185">Reference proteome</keyword>
<comment type="caution">
    <text evidence="2">The sequence shown here is derived from an EMBL/GenBank/DDBJ whole genome shotgun (WGS) entry which is preliminary data.</text>
</comment>
<evidence type="ECO:0000313" key="2">
    <source>
        <dbReference type="EMBL" id="ESS72772.1"/>
    </source>
</evidence>
<dbReference type="InterPro" id="IPR056925">
    <property type="entry name" value="ParE-like"/>
</dbReference>
<gene>
    <name evidence="2" type="ORF">MGMO_45c00040</name>
</gene>
<dbReference type="EMBL" id="AYLO01000044">
    <property type="protein sequence ID" value="ESS72772.1"/>
    <property type="molecule type" value="Genomic_DNA"/>
</dbReference>
<name>V5C2T3_9GAMM</name>
<feature type="domain" description="ParE-like toxin" evidence="1">
    <location>
        <begin position="7"/>
        <end position="69"/>
    </location>
</feature>
<dbReference type="eggNOG" id="ENOG5032Z2Q">
    <property type="taxonomic scope" value="Bacteria"/>
</dbReference>
<dbReference type="Proteomes" id="UP000017842">
    <property type="component" value="Unassembled WGS sequence"/>
</dbReference>
<accession>V5C2T3</accession>
<evidence type="ECO:0000313" key="3">
    <source>
        <dbReference type="Proteomes" id="UP000017842"/>
    </source>
</evidence>
<reference evidence="2 3" key="1">
    <citation type="journal article" date="2013" name="Genome Announc.">
        <title>Draft Genome Sequence of the Methanotrophic Gammaproteobacterium Methyloglobulus morosus DSM 22980 Strain KoM1.</title>
        <authorList>
            <person name="Poehlein A."/>
            <person name="Deutzmann J.S."/>
            <person name="Daniel R."/>
            <person name="Simeonova D.D."/>
        </authorList>
    </citation>
    <scope>NUCLEOTIDE SEQUENCE [LARGE SCALE GENOMIC DNA]</scope>
    <source>
        <strain evidence="2 3">KoM1</strain>
    </source>
</reference>
<organism evidence="2 3">
    <name type="scientific">Methyloglobulus morosus KoM1</name>
    <dbReference type="NCBI Taxonomy" id="1116472"/>
    <lineage>
        <taxon>Bacteria</taxon>
        <taxon>Pseudomonadati</taxon>
        <taxon>Pseudomonadota</taxon>
        <taxon>Gammaproteobacteria</taxon>
        <taxon>Methylococcales</taxon>
        <taxon>Methylococcaceae</taxon>
        <taxon>Methyloglobulus</taxon>
    </lineage>
</organism>
<dbReference type="Pfam" id="PF24732">
    <property type="entry name" value="ParE_like"/>
    <property type="match status" value="1"/>
</dbReference>
<dbReference type="AlphaFoldDB" id="V5C2T3"/>
<dbReference type="STRING" id="1116472.MGMO_45c00040"/>